<keyword evidence="3" id="KW-0560">Oxidoreductase</keyword>
<reference evidence="6 7" key="1">
    <citation type="journal article" date="2023" name="bioRxiv">
        <title>Genome report: Whole genome sequence and annotation of Penstemon davidsonii.</title>
        <authorList>
            <person name="Ostevik K.L."/>
            <person name="Alabady M."/>
            <person name="Zhang M."/>
            <person name="Rausher M.D."/>
        </authorList>
    </citation>
    <scope>NUCLEOTIDE SEQUENCE [LARGE SCALE GENOMIC DNA]</scope>
    <source>
        <strain evidence="6">DNT005</strain>
        <tissue evidence="6">Whole leaf</tissue>
    </source>
</reference>
<gene>
    <name evidence="6" type="ORF">RD792_017468</name>
</gene>
<dbReference type="InterPro" id="IPR044861">
    <property type="entry name" value="IPNS-like_FE2OG_OXY"/>
</dbReference>
<keyword evidence="4" id="KW-0408">Iron</keyword>
<keyword evidence="7" id="KW-1185">Reference proteome</keyword>
<dbReference type="EMBL" id="JAYDYQ010002688">
    <property type="protein sequence ID" value="KAK4478185.1"/>
    <property type="molecule type" value="Genomic_DNA"/>
</dbReference>
<dbReference type="Proteomes" id="UP001291926">
    <property type="component" value="Unassembled WGS sequence"/>
</dbReference>
<keyword evidence="2" id="KW-0479">Metal-binding</keyword>
<evidence type="ECO:0000256" key="2">
    <source>
        <dbReference type="ARBA" id="ARBA00022723"/>
    </source>
</evidence>
<organism evidence="6 7">
    <name type="scientific">Penstemon davidsonii</name>
    <dbReference type="NCBI Taxonomy" id="160366"/>
    <lineage>
        <taxon>Eukaryota</taxon>
        <taxon>Viridiplantae</taxon>
        <taxon>Streptophyta</taxon>
        <taxon>Embryophyta</taxon>
        <taxon>Tracheophyta</taxon>
        <taxon>Spermatophyta</taxon>
        <taxon>Magnoliopsida</taxon>
        <taxon>eudicotyledons</taxon>
        <taxon>Gunneridae</taxon>
        <taxon>Pentapetalae</taxon>
        <taxon>asterids</taxon>
        <taxon>lamiids</taxon>
        <taxon>Lamiales</taxon>
        <taxon>Plantaginaceae</taxon>
        <taxon>Cheloneae</taxon>
        <taxon>Penstemon</taxon>
    </lineage>
</organism>
<evidence type="ECO:0000256" key="3">
    <source>
        <dbReference type="ARBA" id="ARBA00023002"/>
    </source>
</evidence>
<dbReference type="InterPro" id="IPR005123">
    <property type="entry name" value="Oxoglu/Fe-dep_dioxygenase_dom"/>
</dbReference>
<dbReference type="Pfam" id="PF14226">
    <property type="entry name" value="DIOX_N"/>
    <property type="match status" value="2"/>
</dbReference>
<dbReference type="PANTHER" id="PTHR10209">
    <property type="entry name" value="OXIDOREDUCTASE, 2OG-FE II OXYGENASE FAMILY PROTEIN"/>
    <property type="match status" value="1"/>
</dbReference>
<dbReference type="PROSITE" id="PS51471">
    <property type="entry name" value="FE2OG_OXY"/>
    <property type="match status" value="2"/>
</dbReference>
<protein>
    <recommendedName>
        <fullName evidence="5">Fe2OG dioxygenase domain-containing protein</fullName>
    </recommendedName>
</protein>
<comment type="caution">
    <text evidence="6">The sequence shown here is derived from an EMBL/GenBank/DDBJ whole genome shotgun (WGS) entry which is preliminary data.</text>
</comment>
<sequence length="800" mass="90682">MNNMSTLKESISESTQNYDRLSDLKAFEETKSGVKGLIDSGIQNVPKIFIRPPDELSEEPNSIVGSSTSQVPIIDLSEIESEVNRKRIVEEVRQASRDGGFFLVVNHGIPLNVLEGMLDGVKKFHEQDAQVKKEFHSRDLRKKVKYGSNVDLYRSRTANWRDSLTISMVSSDHIEPDELPQICRDSTIKYLNEVIKLGQTLFDLLSEALGLKQENLRAMECGNGQTFFGHYYPPCPEPELAIGTSRHTDPCFLTILLQDQIGGLQVLRNNQYINVPPLVGSLVVNIGDMLQMVSNDEFISTDHRVVANKKGPRISVVGFFTGSTLPGKIYGPLKELISEENPPRYKEFTNHIKLYEVIDRDHSKARASSFQYESLEAHADFNGLGRLGGWSEVGRQRSGGRRWQWWLELGFEDVGSREKLDFSLGLRNWVKLKMLKSLVEQTSTEHGNRIKELKAFEDTKSGVKGLVDSGILTIPKIFVRPQDELAEESNHVPSFDSHVPIIDLTEIGLVEKRKEIVNLVKRASKDWGFFQVINHGIPMNVLHDMLEGIRMFHEQDNLKKQELYSKDHMKKVIYGSNVDLYRSGAANWRDSLTISMLFSDYIEPNELPEICRNSTIEYMDQVTKLGETLFDLLSEALSLKCDHLRDMGCAKGRSFVCHYYPPCPEPDLTLGTSKHTDPPFLTILLQDQIGGLQVFRENKWIDIRPVNGSFVVNIGDLLQMASNDEFKSAEHRVLANKVGPRISVACFFSGIAEPAKIYGPIKELISEEKVPLYKDFTVLDYVNNFYSRPIDKSGLDDFRL</sequence>
<proteinExistence type="inferred from homology"/>
<dbReference type="Pfam" id="PF03171">
    <property type="entry name" value="2OG-FeII_Oxy"/>
    <property type="match status" value="2"/>
</dbReference>
<evidence type="ECO:0000256" key="4">
    <source>
        <dbReference type="ARBA" id="ARBA00023004"/>
    </source>
</evidence>
<feature type="domain" description="Fe2OG dioxygenase" evidence="5">
    <location>
        <begin position="651"/>
        <end position="750"/>
    </location>
</feature>
<dbReference type="PANTHER" id="PTHR10209:SF429">
    <property type="entry name" value="1-AMINOCYCLOPROPANE-1-CARBOXYLATE OXIDASE HOMOLOG 1-LIKE"/>
    <property type="match status" value="1"/>
</dbReference>
<feature type="domain" description="Fe2OG dioxygenase" evidence="5">
    <location>
        <begin position="223"/>
        <end position="322"/>
    </location>
</feature>
<evidence type="ECO:0000313" key="6">
    <source>
        <dbReference type="EMBL" id="KAK4478185.1"/>
    </source>
</evidence>
<comment type="similarity">
    <text evidence="1">Belongs to the iron/ascorbate-dependent oxidoreductase family.</text>
</comment>
<dbReference type="InterPro" id="IPR027443">
    <property type="entry name" value="IPNS-like_sf"/>
</dbReference>
<name>A0ABR0CM41_9LAMI</name>
<evidence type="ECO:0000259" key="5">
    <source>
        <dbReference type="PROSITE" id="PS51471"/>
    </source>
</evidence>
<accession>A0ABR0CM41</accession>
<evidence type="ECO:0000256" key="1">
    <source>
        <dbReference type="ARBA" id="ARBA00008056"/>
    </source>
</evidence>
<dbReference type="Gene3D" id="2.60.120.330">
    <property type="entry name" value="B-lactam Antibiotic, Isopenicillin N Synthase, Chain"/>
    <property type="match status" value="2"/>
</dbReference>
<dbReference type="InterPro" id="IPR026992">
    <property type="entry name" value="DIOX_N"/>
</dbReference>
<evidence type="ECO:0000313" key="7">
    <source>
        <dbReference type="Proteomes" id="UP001291926"/>
    </source>
</evidence>
<dbReference type="SUPFAM" id="SSF51197">
    <property type="entry name" value="Clavaminate synthase-like"/>
    <property type="match status" value="2"/>
</dbReference>